<proteinExistence type="inferred from homology"/>
<protein>
    <recommendedName>
        <fullName evidence="6">TVP38/TMEM64 family membrane protein</fullName>
    </recommendedName>
</protein>
<evidence type="ECO:0000256" key="6">
    <source>
        <dbReference type="RuleBase" id="RU366058"/>
    </source>
</evidence>
<dbReference type="EMBL" id="JAUYVI010000007">
    <property type="protein sequence ID" value="MDQ7250692.1"/>
    <property type="molecule type" value="Genomic_DNA"/>
</dbReference>
<evidence type="ECO:0000256" key="4">
    <source>
        <dbReference type="ARBA" id="ARBA00022989"/>
    </source>
</evidence>
<dbReference type="PANTHER" id="PTHR12677:SF59">
    <property type="entry name" value="GOLGI APPARATUS MEMBRANE PROTEIN TVP38-RELATED"/>
    <property type="match status" value="1"/>
</dbReference>
<dbReference type="Proteomes" id="UP001230156">
    <property type="component" value="Unassembled WGS sequence"/>
</dbReference>
<dbReference type="Pfam" id="PF09335">
    <property type="entry name" value="VTT_dom"/>
    <property type="match status" value="1"/>
</dbReference>
<keyword evidence="4 6" id="KW-1133">Transmembrane helix</keyword>
<keyword evidence="5 6" id="KW-0472">Membrane</keyword>
<evidence type="ECO:0000256" key="2">
    <source>
        <dbReference type="ARBA" id="ARBA00022475"/>
    </source>
</evidence>
<feature type="transmembrane region" description="Helical" evidence="6">
    <location>
        <begin position="20"/>
        <end position="39"/>
    </location>
</feature>
<feature type="transmembrane region" description="Helical" evidence="6">
    <location>
        <begin position="219"/>
        <end position="236"/>
    </location>
</feature>
<accession>A0ABU0YU30</accession>
<evidence type="ECO:0000256" key="3">
    <source>
        <dbReference type="ARBA" id="ARBA00022692"/>
    </source>
</evidence>
<dbReference type="PANTHER" id="PTHR12677">
    <property type="entry name" value="GOLGI APPARATUS MEMBRANE PROTEIN TVP38-RELATED"/>
    <property type="match status" value="1"/>
</dbReference>
<comment type="caution">
    <text evidence="8">The sequence shown here is derived from an EMBL/GenBank/DDBJ whole genome shotgun (WGS) entry which is preliminary data.</text>
</comment>
<evidence type="ECO:0000259" key="7">
    <source>
        <dbReference type="Pfam" id="PF09335"/>
    </source>
</evidence>
<evidence type="ECO:0000313" key="8">
    <source>
        <dbReference type="EMBL" id="MDQ7250692.1"/>
    </source>
</evidence>
<evidence type="ECO:0000256" key="1">
    <source>
        <dbReference type="ARBA" id="ARBA00004651"/>
    </source>
</evidence>
<dbReference type="InterPro" id="IPR032816">
    <property type="entry name" value="VTT_dom"/>
</dbReference>
<keyword evidence="2 6" id="KW-1003">Cell membrane</keyword>
<gene>
    <name evidence="8" type="ORF">Q8A70_23585</name>
</gene>
<comment type="subcellular location">
    <subcellularLocation>
        <location evidence="1 6">Cell membrane</location>
        <topology evidence="1 6">Multi-pass membrane protein</topology>
    </subcellularLocation>
</comment>
<evidence type="ECO:0000313" key="9">
    <source>
        <dbReference type="Proteomes" id="UP001230156"/>
    </source>
</evidence>
<name>A0ABU0YU30_9PROT</name>
<feature type="transmembrane region" description="Helical" evidence="6">
    <location>
        <begin position="93"/>
        <end position="118"/>
    </location>
</feature>
<reference evidence="9" key="1">
    <citation type="submission" date="2023-08" db="EMBL/GenBank/DDBJ databases">
        <title>Rhodospirillaceae gen. nov., a novel taxon isolated from the Yangtze River Yuezi River estuary sludge.</title>
        <authorList>
            <person name="Ruan L."/>
        </authorList>
    </citation>
    <scope>NUCLEOTIDE SEQUENCE [LARGE SCALE GENOMIC DNA]</scope>
    <source>
        <strain evidence="9">R-7</strain>
    </source>
</reference>
<dbReference type="RefSeq" id="WP_379960315.1">
    <property type="nucleotide sequence ID" value="NZ_JAUYVI010000007.1"/>
</dbReference>
<dbReference type="InterPro" id="IPR015414">
    <property type="entry name" value="TMEM64"/>
</dbReference>
<feature type="transmembrane region" description="Helical" evidence="6">
    <location>
        <begin position="178"/>
        <end position="198"/>
    </location>
</feature>
<sequence length="244" mass="26503">MQPKAAGQNTRPQSWSPRRLWPLLMIALALILFFVFDLQRYLSLGALREHQAEWRGFIQAHFVAAILVFVGAYTAIVAFSIPVAIFVTLAGGFLFGAAVTFPMVVAAATLGSTLLFLAARSALGDLLRAKAGPWLARLEQGFRRDQWSYMFFLRLTPIVPFFIVNLAPAFLGVDLLCFAVATFFGIMPVTLIYCLAGAGIGDALEAGTFSVQAILTPKLILALTGLGVVAILPAILRRFRKTAP</sequence>
<feature type="transmembrane region" description="Helical" evidence="6">
    <location>
        <begin position="151"/>
        <end position="172"/>
    </location>
</feature>
<comment type="similarity">
    <text evidence="6">Belongs to the TVP38/TMEM64 family.</text>
</comment>
<keyword evidence="3 6" id="KW-0812">Transmembrane</keyword>
<organism evidence="8 9">
    <name type="scientific">Dongia sedimenti</name>
    <dbReference type="NCBI Taxonomy" id="3064282"/>
    <lineage>
        <taxon>Bacteria</taxon>
        <taxon>Pseudomonadati</taxon>
        <taxon>Pseudomonadota</taxon>
        <taxon>Alphaproteobacteria</taxon>
        <taxon>Rhodospirillales</taxon>
        <taxon>Dongiaceae</taxon>
        <taxon>Dongia</taxon>
    </lineage>
</organism>
<evidence type="ECO:0000256" key="5">
    <source>
        <dbReference type="ARBA" id="ARBA00023136"/>
    </source>
</evidence>
<feature type="domain" description="VTT" evidence="7">
    <location>
        <begin position="84"/>
        <end position="198"/>
    </location>
</feature>
<feature type="transmembrane region" description="Helical" evidence="6">
    <location>
        <begin position="60"/>
        <end position="87"/>
    </location>
</feature>
<keyword evidence="9" id="KW-1185">Reference proteome</keyword>